<accession>A0AAU8G749</accession>
<comment type="catalytic activity">
    <reaction evidence="11">
        <text>D-glyceraldehyde 3-phosphate + pyruvate + H(+) = 1-deoxy-D-xylulose 5-phosphate + CO2</text>
        <dbReference type="Rhea" id="RHEA:12605"/>
        <dbReference type="ChEBI" id="CHEBI:15361"/>
        <dbReference type="ChEBI" id="CHEBI:15378"/>
        <dbReference type="ChEBI" id="CHEBI:16526"/>
        <dbReference type="ChEBI" id="CHEBI:57792"/>
        <dbReference type="ChEBI" id="CHEBI:59776"/>
        <dbReference type="EC" id="2.2.1.7"/>
    </reaction>
</comment>
<dbReference type="EMBL" id="CP159307">
    <property type="protein sequence ID" value="XCH32758.1"/>
    <property type="molecule type" value="Genomic_DNA"/>
</dbReference>
<dbReference type="EC" id="2.2.1.7" evidence="11"/>
<dbReference type="HAMAP" id="MF_00315">
    <property type="entry name" value="DXP_synth"/>
    <property type="match status" value="1"/>
</dbReference>
<keyword evidence="7 11" id="KW-0784">Thiamine biosynthesis</keyword>
<evidence type="ECO:0000256" key="11">
    <source>
        <dbReference type="HAMAP-Rule" id="MF_00315"/>
    </source>
</evidence>
<dbReference type="InterPro" id="IPR005475">
    <property type="entry name" value="Transketolase-like_Pyr-bd"/>
</dbReference>
<dbReference type="SUPFAM" id="SSF52518">
    <property type="entry name" value="Thiamin diphosphate-binding fold (THDP-binding)"/>
    <property type="match status" value="2"/>
</dbReference>
<sequence length="636" mass="69101">MPKILDSINSPSDLKSIDGSSLSELAAEIREEMVSRVTANGGHLASSLGVVELTIALHRVFDCPKDKIVWDVGHQSYAHKLITGRREQFPTLRQYGGLSGFTCRDESPYDAFTTGHASTSISAAIGMASARDIAEDNFHVIAVIGDGAITGGMALEALNHAGHLGKRLIVILNDNGMSISPTVGAMSRLFSRVRFDRRYYQASEKSKRLLSRFSMGKHFWNFGQKIKGSLKKIIMPTTLWEEFGFAYSGPIDGHNINEIIQTLEKAKNYTHKPALIHLVTTKGKGYAPAEIDAVNFHGISPKGSPKKNGSGQKVPSYSQVFAETVEIIAKNNPKITVITAAMPDGYGLGHMQSVMPDRIFDVGICEQHAVTFAAGLAAQGITPIVAIYSTFLQRAFDQIIHDVALPKLPVVFALDRGGIVGEDGKTHQGIFDLSYLSLIPNMIVASPKDENELQHLLYTATLRGSPMAVRYPRGTGIGVELEHELKEIPIGSAEILRNGDHAAILATGPSVSAALTASERLGEQGYRVAVINMRFVKPLDEQAILDVARETKNIISVEENVLSGGLGSQIASLLHRADVKSVHLKCLGIPDEFVSHGTQAELRSLYHLDASGIQTEVQRFIEANRLMKLDLISSRV</sequence>
<dbReference type="PROSITE" id="PS00801">
    <property type="entry name" value="TRANSKETOLASE_1"/>
    <property type="match status" value="1"/>
</dbReference>
<evidence type="ECO:0000256" key="10">
    <source>
        <dbReference type="ARBA" id="ARBA00055605"/>
    </source>
</evidence>
<feature type="binding site" evidence="11">
    <location>
        <position position="175"/>
    </location>
    <ligand>
        <name>Mg(2+)</name>
        <dbReference type="ChEBI" id="CHEBI:18420"/>
    </ligand>
</feature>
<dbReference type="GO" id="GO:0005829">
    <property type="term" value="C:cytosol"/>
    <property type="evidence" value="ECO:0007669"/>
    <property type="project" value="TreeGrafter"/>
</dbReference>
<dbReference type="InterPro" id="IPR009014">
    <property type="entry name" value="Transketo_C/PFOR_II"/>
</dbReference>
<dbReference type="CDD" id="cd07033">
    <property type="entry name" value="TPP_PYR_DXS_TK_like"/>
    <property type="match status" value="1"/>
</dbReference>
<feature type="binding site" evidence="11">
    <location>
        <position position="74"/>
    </location>
    <ligand>
        <name>thiamine diphosphate</name>
        <dbReference type="ChEBI" id="CHEBI:58937"/>
    </ligand>
</feature>
<dbReference type="FunFam" id="3.40.50.970:FF:000005">
    <property type="entry name" value="1-deoxy-D-xylulose-5-phosphate synthase"/>
    <property type="match status" value="1"/>
</dbReference>
<dbReference type="SUPFAM" id="SSF52922">
    <property type="entry name" value="TK C-terminal domain-like"/>
    <property type="match status" value="1"/>
</dbReference>
<feature type="binding site" evidence="11">
    <location>
        <position position="146"/>
    </location>
    <ligand>
        <name>Mg(2+)</name>
        <dbReference type="ChEBI" id="CHEBI:18420"/>
    </ligand>
</feature>
<dbReference type="GO" id="GO:0000287">
    <property type="term" value="F:magnesium ion binding"/>
    <property type="evidence" value="ECO:0007669"/>
    <property type="project" value="UniProtKB-UniRule"/>
</dbReference>
<feature type="binding site" evidence="11">
    <location>
        <position position="286"/>
    </location>
    <ligand>
        <name>thiamine diphosphate</name>
        <dbReference type="ChEBI" id="CHEBI:58937"/>
    </ligand>
</feature>
<keyword evidence="5 11" id="KW-0479">Metal-binding</keyword>
<dbReference type="CDD" id="cd02007">
    <property type="entry name" value="TPP_DXS"/>
    <property type="match status" value="1"/>
</dbReference>
<feature type="binding site" evidence="11">
    <location>
        <begin position="115"/>
        <end position="117"/>
    </location>
    <ligand>
        <name>thiamine diphosphate</name>
        <dbReference type="ChEBI" id="CHEBI:58937"/>
    </ligand>
</feature>
<dbReference type="SMART" id="SM00861">
    <property type="entry name" value="Transket_pyr"/>
    <property type="match status" value="1"/>
</dbReference>
<reference evidence="13" key="1">
    <citation type="submission" date="2024-06" db="EMBL/GenBank/DDBJ databases">
        <title>A Novel Isolate, Dehalogenimonas sp. Strain 4OHTPN, Dechlorinates Aromatic 4 Hydroxy chlorothalonil by a Novel Reductive Dehalogenase.</title>
        <authorList>
            <person name="Liu G."/>
        </authorList>
    </citation>
    <scope>NUCLEOTIDE SEQUENCE</scope>
    <source>
        <strain evidence="13">4OHTPN</strain>
    </source>
</reference>
<gene>
    <name evidence="11 13" type="primary">dxs</name>
    <name evidence="13" type="ORF">ABV300_06225</name>
</gene>
<dbReference type="InterPro" id="IPR049557">
    <property type="entry name" value="Transketolase_CS"/>
</dbReference>
<dbReference type="Pfam" id="PF13292">
    <property type="entry name" value="DXP_synthase_N"/>
    <property type="match status" value="1"/>
</dbReference>
<keyword evidence="9 11" id="KW-0414">Isoprene biosynthesis</keyword>
<evidence type="ECO:0000256" key="3">
    <source>
        <dbReference type="ARBA" id="ARBA00011738"/>
    </source>
</evidence>
<protein>
    <recommendedName>
        <fullName evidence="11">1-deoxy-D-xylulose-5-phosphate synthase</fullName>
        <ecNumber evidence="11">2.2.1.7</ecNumber>
    </recommendedName>
    <alternativeName>
        <fullName evidence="11">1-deoxyxylulose-5-phosphate synthase</fullName>
        <shortName evidence="11">DXP synthase</shortName>
        <shortName evidence="11">DXPS</shortName>
    </alternativeName>
</protein>
<feature type="domain" description="Transketolase-like pyrimidine-binding" evidence="12">
    <location>
        <begin position="315"/>
        <end position="479"/>
    </location>
</feature>
<evidence type="ECO:0000256" key="1">
    <source>
        <dbReference type="ARBA" id="ARBA00004980"/>
    </source>
</evidence>
<dbReference type="FunFam" id="3.40.50.920:FF:000002">
    <property type="entry name" value="1-deoxy-D-xylulose-5-phosphate synthase"/>
    <property type="match status" value="1"/>
</dbReference>
<dbReference type="PANTHER" id="PTHR43322:SF5">
    <property type="entry name" value="1-DEOXY-D-XYLULOSE-5-PHOSPHATE SYNTHASE, CHLOROPLASTIC"/>
    <property type="match status" value="1"/>
</dbReference>
<evidence type="ECO:0000256" key="2">
    <source>
        <dbReference type="ARBA" id="ARBA00011081"/>
    </source>
</evidence>
<comment type="similarity">
    <text evidence="2 11">Belongs to the transketolase family. DXPS subfamily.</text>
</comment>
<evidence type="ECO:0000259" key="12">
    <source>
        <dbReference type="SMART" id="SM00861"/>
    </source>
</evidence>
<dbReference type="Pfam" id="PF02780">
    <property type="entry name" value="Transketolase_C"/>
    <property type="match status" value="1"/>
</dbReference>
<dbReference type="RefSeq" id="WP_353714030.1">
    <property type="nucleotide sequence ID" value="NZ_CP159307.1"/>
</dbReference>
<evidence type="ECO:0000256" key="5">
    <source>
        <dbReference type="ARBA" id="ARBA00022723"/>
    </source>
</evidence>
<evidence type="ECO:0000256" key="6">
    <source>
        <dbReference type="ARBA" id="ARBA00022842"/>
    </source>
</evidence>
<evidence type="ECO:0000256" key="4">
    <source>
        <dbReference type="ARBA" id="ARBA00022679"/>
    </source>
</evidence>
<keyword evidence="6 11" id="KW-0460">Magnesium</keyword>
<dbReference type="AlphaFoldDB" id="A0AAU8G749"/>
<dbReference type="GO" id="GO:0019288">
    <property type="term" value="P:isopentenyl diphosphate biosynthetic process, methylerythritol 4-phosphate pathway"/>
    <property type="evidence" value="ECO:0007669"/>
    <property type="project" value="TreeGrafter"/>
</dbReference>
<feature type="binding site" evidence="11">
    <location>
        <begin position="147"/>
        <end position="148"/>
    </location>
    <ligand>
        <name>thiamine diphosphate</name>
        <dbReference type="ChEBI" id="CHEBI:58937"/>
    </ligand>
</feature>
<dbReference type="InterPro" id="IPR029061">
    <property type="entry name" value="THDP-binding"/>
</dbReference>
<organism evidence="13">
    <name type="scientific">Dehalogenimonas sp. 4OHTPN</name>
    <dbReference type="NCBI Taxonomy" id="3166643"/>
    <lineage>
        <taxon>Bacteria</taxon>
        <taxon>Bacillati</taxon>
        <taxon>Chloroflexota</taxon>
        <taxon>Dehalococcoidia</taxon>
        <taxon>Dehalococcoidales</taxon>
        <taxon>Dehalococcoidaceae</taxon>
        <taxon>Dehalogenimonas</taxon>
    </lineage>
</organism>
<dbReference type="Gene3D" id="3.40.50.970">
    <property type="match status" value="2"/>
</dbReference>
<dbReference type="GO" id="GO:0009228">
    <property type="term" value="P:thiamine biosynthetic process"/>
    <property type="evidence" value="ECO:0007669"/>
    <property type="project" value="UniProtKB-UniRule"/>
</dbReference>
<evidence type="ECO:0000256" key="7">
    <source>
        <dbReference type="ARBA" id="ARBA00022977"/>
    </source>
</evidence>
<comment type="cofactor">
    <cofactor evidence="11">
        <name>thiamine diphosphate</name>
        <dbReference type="ChEBI" id="CHEBI:58937"/>
    </cofactor>
    <text evidence="11">Binds 1 thiamine pyrophosphate per subunit.</text>
</comment>
<dbReference type="InterPro" id="IPR033248">
    <property type="entry name" value="Transketolase_C"/>
</dbReference>
<dbReference type="Gene3D" id="3.40.50.920">
    <property type="match status" value="1"/>
</dbReference>
<proteinExistence type="inferred from homology"/>
<evidence type="ECO:0000256" key="8">
    <source>
        <dbReference type="ARBA" id="ARBA00023052"/>
    </source>
</evidence>
<dbReference type="GO" id="GO:0016114">
    <property type="term" value="P:terpenoid biosynthetic process"/>
    <property type="evidence" value="ECO:0007669"/>
    <property type="project" value="UniProtKB-UniRule"/>
</dbReference>
<dbReference type="NCBIfam" id="NF003933">
    <property type="entry name" value="PRK05444.2-2"/>
    <property type="match status" value="1"/>
</dbReference>
<feature type="binding site" evidence="11">
    <location>
        <position position="175"/>
    </location>
    <ligand>
        <name>thiamine diphosphate</name>
        <dbReference type="ChEBI" id="CHEBI:58937"/>
    </ligand>
</feature>
<dbReference type="PANTHER" id="PTHR43322">
    <property type="entry name" value="1-D-DEOXYXYLULOSE 5-PHOSPHATE SYNTHASE-RELATED"/>
    <property type="match status" value="1"/>
</dbReference>
<dbReference type="GO" id="GO:0008661">
    <property type="term" value="F:1-deoxy-D-xylulose-5-phosphate synthase activity"/>
    <property type="evidence" value="ECO:0007669"/>
    <property type="project" value="UniProtKB-UniRule"/>
</dbReference>
<keyword evidence="8 11" id="KW-0786">Thiamine pyrophosphate</keyword>
<comment type="function">
    <text evidence="10 11">Catalyzes the acyloin condensation reaction between C atoms 2 and 3 of pyruvate and glyceraldehyde 3-phosphate to yield 1-deoxy-D-xylulose-5-phosphate (DXP).</text>
</comment>
<evidence type="ECO:0000256" key="9">
    <source>
        <dbReference type="ARBA" id="ARBA00023229"/>
    </source>
</evidence>
<feature type="binding site" evidence="11">
    <location>
        <position position="366"/>
    </location>
    <ligand>
        <name>thiamine diphosphate</name>
        <dbReference type="ChEBI" id="CHEBI:58937"/>
    </ligand>
</feature>
<dbReference type="Pfam" id="PF02779">
    <property type="entry name" value="Transket_pyr"/>
    <property type="match status" value="1"/>
</dbReference>
<comment type="pathway">
    <text evidence="1 11">Metabolic intermediate biosynthesis; 1-deoxy-D-xylulose 5-phosphate biosynthesis; 1-deoxy-D-xylulose 5-phosphate from D-glyceraldehyde 3-phosphate and pyruvate: step 1/1.</text>
</comment>
<comment type="subunit">
    <text evidence="3 11">Homodimer.</text>
</comment>
<comment type="cofactor">
    <cofactor evidence="11">
        <name>Mg(2+)</name>
        <dbReference type="ChEBI" id="CHEBI:18420"/>
    </cofactor>
    <text evidence="11">Binds 1 Mg(2+) ion per subunit.</text>
</comment>
<dbReference type="GO" id="GO:0030976">
    <property type="term" value="F:thiamine pyrophosphate binding"/>
    <property type="evidence" value="ECO:0007669"/>
    <property type="project" value="UniProtKB-UniRule"/>
</dbReference>
<keyword evidence="4 11" id="KW-0808">Transferase</keyword>
<dbReference type="NCBIfam" id="TIGR00204">
    <property type="entry name" value="dxs"/>
    <property type="match status" value="1"/>
</dbReference>
<dbReference type="InterPro" id="IPR005477">
    <property type="entry name" value="Dxylulose-5-P_synthase"/>
</dbReference>
<name>A0AAU8G749_9CHLR</name>
<evidence type="ECO:0000313" key="13">
    <source>
        <dbReference type="EMBL" id="XCH32758.1"/>
    </source>
</evidence>